<reference evidence="8 9" key="1">
    <citation type="journal article" date="2018" name="Mol. Ecol.">
        <title>The obligate alkalophilic soda-lake fungus Sodiomyces alkalinus has shifted to a protein diet.</title>
        <authorList>
            <person name="Grum-Grzhimaylo A.A."/>
            <person name="Falkoski D.L."/>
            <person name="van den Heuvel J."/>
            <person name="Valero-Jimenez C.A."/>
            <person name="Min B."/>
            <person name="Choi I.G."/>
            <person name="Lipzen A."/>
            <person name="Daum C.G."/>
            <person name="Aanen D.K."/>
            <person name="Tsang A."/>
            <person name="Henrissat B."/>
            <person name="Bilanenko E.N."/>
            <person name="de Vries R.P."/>
            <person name="van Kan J.A.L."/>
            <person name="Grigoriev I.V."/>
            <person name="Debets A.J.M."/>
        </authorList>
    </citation>
    <scope>NUCLEOTIDE SEQUENCE [LARGE SCALE GENOMIC DNA]</scope>
    <source>
        <strain evidence="8 9">F11</strain>
    </source>
</reference>
<dbReference type="GeneID" id="39577655"/>
<accession>A0A3N2PW82</accession>
<dbReference type="InterPro" id="IPR051243">
    <property type="entry name" value="PcG_WD-repeat"/>
</dbReference>
<feature type="region of interest" description="Disordered" evidence="7">
    <location>
        <begin position="432"/>
        <end position="456"/>
    </location>
</feature>
<evidence type="ECO:0000256" key="3">
    <source>
        <dbReference type="ARBA" id="ARBA00022737"/>
    </source>
</evidence>
<dbReference type="SMART" id="SM00320">
    <property type="entry name" value="WD40"/>
    <property type="match status" value="3"/>
</dbReference>
<evidence type="ECO:0000256" key="5">
    <source>
        <dbReference type="ARBA" id="ARBA00023163"/>
    </source>
</evidence>
<evidence type="ECO:0000256" key="6">
    <source>
        <dbReference type="PROSITE-ProRule" id="PRU00221"/>
    </source>
</evidence>
<evidence type="ECO:0000256" key="2">
    <source>
        <dbReference type="ARBA" id="ARBA00022574"/>
    </source>
</evidence>
<keyword evidence="2 6" id="KW-0853">WD repeat</keyword>
<keyword evidence="9" id="KW-1185">Reference proteome</keyword>
<dbReference type="InterPro" id="IPR036322">
    <property type="entry name" value="WD40_repeat_dom_sf"/>
</dbReference>
<evidence type="ECO:0000256" key="7">
    <source>
        <dbReference type="SAM" id="MobiDB-lite"/>
    </source>
</evidence>
<evidence type="ECO:0000256" key="4">
    <source>
        <dbReference type="ARBA" id="ARBA00023015"/>
    </source>
</evidence>
<dbReference type="PROSITE" id="PS50294">
    <property type="entry name" value="WD_REPEATS_REGION"/>
    <property type="match status" value="1"/>
</dbReference>
<dbReference type="EMBL" id="ML119055">
    <property type="protein sequence ID" value="ROT38737.1"/>
    <property type="molecule type" value="Genomic_DNA"/>
</dbReference>
<protein>
    <submittedName>
        <fullName evidence="8">WD40 repeat-like protein</fullName>
    </submittedName>
</protein>
<feature type="repeat" description="WD" evidence="6">
    <location>
        <begin position="181"/>
        <end position="214"/>
    </location>
</feature>
<feature type="repeat" description="WD" evidence="6">
    <location>
        <begin position="132"/>
        <end position="167"/>
    </location>
</feature>
<dbReference type="InterPro" id="IPR015943">
    <property type="entry name" value="WD40/YVTN_repeat-like_dom_sf"/>
</dbReference>
<dbReference type="Proteomes" id="UP000272025">
    <property type="component" value="Unassembled WGS sequence"/>
</dbReference>
<keyword evidence="3" id="KW-0677">Repeat</keyword>
<dbReference type="SUPFAM" id="SSF50978">
    <property type="entry name" value="WD40 repeat-like"/>
    <property type="match status" value="1"/>
</dbReference>
<dbReference type="Pfam" id="PF00400">
    <property type="entry name" value="WD40"/>
    <property type="match status" value="2"/>
</dbReference>
<evidence type="ECO:0000256" key="1">
    <source>
        <dbReference type="ARBA" id="ARBA00008075"/>
    </source>
</evidence>
<proteinExistence type="inferred from homology"/>
<evidence type="ECO:0000313" key="9">
    <source>
        <dbReference type="Proteomes" id="UP000272025"/>
    </source>
</evidence>
<dbReference type="RefSeq" id="XP_028466543.1">
    <property type="nucleotide sequence ID" value="XM_028609177.1"/>
</dbReference>
<dbReference type="Gene3D" id="2.130.10.10">
    <property type="entry name" value="YVTN repeat-like/Quinoprotein amine dehydrogenase"/>
    <property type="match status" value="1"/>
</dbReference>
<dbReference type="PANTHER" id="PTHR10253">
    <property type="entry name" value="POLYCOMB PROTEIN"/>
    <property type="match status" value="1"/>
</dbReference>
<dbReference type="InterPro" id="IPR001680">
    <property type="entry name" value="WD40_rpt"/>
</dbReference>
<keyword evidence="5" id="KW-0804">Transcription</keyword>
<feature type="compositionally biased region" description="Basic and acidic residues" evidence="7">
    <location>
        <begin position="433"/>
        <end position="452"/>
    </location>
</feature>
<evidence type="ECO:0000313" key="8">
    <source>
        <dbReference type="EMBL" id="ROT38737.1"/>
    </source>
</evidence>
<organism evidence="8 9">
    <name type="scientific">Sodiomyces alkalinus (strain CBS 110278 / VKM F-3762 / F11)</name>
    <name type="common">Alkaliphilic filamentous fungus</name>
    <dbReference type="NCBI Taxonomy" id="1314773"/>
    <lineage>
        <taxon>Eukaryota</taxon>
        <taxon>Fungi</taxon>
        <taxon>Dikarya</taxon>
        <taxon>Ascomycota</taxon>
        <taxon>Pezizomycotina</taxon>
        <taxon>Sordariomycetes</taxon>
        <taxon>Hypocreomycetidae</taxon>
        <taxon>Glomerellales</taxon>
        <taxon>Plectosphaerellaceae</taxon>
        <taxon>Sodiomyces</taxon>
    </lineage>
</organism>
<gene>
    <name evidence="8" type="ORF">SODALDRAFT_311704</name>
</gene>
<sequence length="552" mass="61511">MPPPEAIPFELPKLRVTFVPEDDTRFLSQEDNVPEYFDVQFCPYQPLDADPVFAAVSKKHVVVCRLTNNTKDDTSPPYSILQVIRDDDVEARNYTCTWSQEKETGKPLLCVAGEDAKIKVYDVIEGKLVNVLIGHGMDINDLITSPINPLIIATASDDTTVRIWSLDPVHAKQPCLCILGGEGHQWSLLTIAYHDTGRYIVSSGHDQVVNLWTLPDLPEEPVRHPLEVHYPHFSTNEVHSGLVDWFAPPSAPPFFFSFLSRRSRGVNRGIPDYSVAFFGDWILSRACHDDIIVLWRIEGFSSEDPPPPPHTAPTTINPTLLTRSAFVPNTAEQCPTQTTQYTRILTFFTPGCGPQFFMRFKLHHVPGQNPVLAFCNANGKIFFWDFARITGYHDWIRAMGRAAKKKQLDGGSSSSSSLPKRPVWLAPIVHRNRGADGKAKTEPTARENKAAADRGTLTDAEQLLEGGLAEQYNKETLQSWDGKYNTGGPHTPLRAHKVETIGVMGFVGRQVAWSPSGEWCVIVGSINLALVLQRWAPSKREAAVLEGERGSR</sequence>
<dbReference type="OrthoDB" id="7318948at2759"/>
<name>A0A3N2PW82_SODAK</name>
<keyword evidence="4" id="KW-0805">Transcription regulation</keyword>
<dbReference type="AlphaFoldDB" id="A0A3N2PW82"/>
<comment type="similarity">
    <text evidence="1">Belongs to the WD repeat ESC family.</text>
</comment>
<dbReference type="PROSITE" id="PS50082">
    <property type="entry name" value="WD_REPEATS_2"/>
    <property type="match status" value="2"/>
</dbReference>
<dbReference type="STRING" id="1314773.A0A3N2PW82"/>